<protein>
    <submittedName>
        <fullName evidence="1">Uncharacterized protein</fullName>
    </submittedName>
</protein>
<evidence type="ECO:0000313" key="2">
    <source>
        <dbReference type="Proteomes" id="UP001595455"/>
    </source>
</evidence>
<organism evidence="1 2">
    <name type="scientific">Acinetobacter sichuanensis</name>
    <dbReference type="NCBI Taxonomy" id="2136183"/>
    <lineage>
        <taxon>Bacteria</taxon>
        <taxon>Pseudomonadati</taxon>
        <taxon>Pseudomonadota</taxon>
        <taxon>Gammaproteobacteria</taxon>
        <taxon>Moraxellales</taxon>
        <taxon>Moraxellaceae</taxon>
        <taxon>Acinetobacter</taxon>
    </lineage>
</organism>
<dbReference type="RefSeq" id="WP_171405128.1">
    <property type="nucleotide sequence ID" value="NZ_JBHRSF010000040.1"/>
</dbReference>
<comment type="caution">
    <text evidence="1">The sequence shown here is derived from an EMBL/GenBank/DDBJ whole genome shotgun (WGS) entry which is preliminary data.</text>
</comment>
<gene>
    <name evidence="1" type="ORF">ACFODO_11390</name>
</gene>
<sequence length="50" mass="5827">MSSILSSNRYSQHPKVETLDLRQQLKGNQHAVWIKQTDEVMELIKGLYVI</sequence>
<name>A0ABV7BG61_9GAMM</name>
<proteinExistence type="predicted"/>
<reference evidence="2" key="1">
    <citation type="journal article" date="2019" name="Int. J. Syst. Evol. Microbiol.">
        <title>The Global Catalogue of Microorganisms (GCM) 10K type strain sequencing project: providing services to taxonomists for standard genome sequencing and annotation.</title>
        <authorList>
            <consortium name="The Broad Institute Genomics Platform"/>
            <consortium name="The Broad Institute Genome Sequencing Center for Infectious Disease"/>
            <person name="Wu L."/>
            <person name="Ma J."/>
        </authorList>
    </citation>
    <scope>NUCLEOTIDE SEQUENCE [LARGE SCALE GENOMIC DNA]</scope>
    <source>
        <strain evidence="2">KCTC 62575</strain>
    </source>
</reference>
<evidence type="ECO:0000313" key="1">
    <source>
        <dbReference type="EMBL" id="MFC2995866.1"/>
    </source>
</evidence>
<dbReference type="EMBL" id="JBHRSF010000040">
    <property type="protein sequence ID" value="MFC2995866.1"/>
    <property type="molecule type" value="Genomic_DNA"/>
</dbReference>
<accession>A0ABV7BG61</accession>
<keyword evidence="2" id="KW-1185">Reference proteome</keyword>
<dbReference type="Proteomes" id="UP001595455">
    <property type="component" value="Unassembled WGS sequence"/>
</dbReference>